<name>A0ABU9X1I4_9MICC</name>
<protein>
    <submittedName>
        <fullName evidence="1">TadE family type IV pilus minor pilin</fullName>
    </submittedName>
</protein>
<sequence>MTAEFAVALPAVIALVAVLVGSALAGVSQIRAEEAARAAARGMARGEPPAEVAREVSRVAGADAVHHVSSSGTLVTVTVTVPVPGAWGSAAGLRAIAAATLSHEGTP</sequence>
<dbReference type="InterPro" id="IPR049790">
    <property type="entry name" value="Rv3655c/TadE"/>
</dbReference>
<gene>
    <name evidence="1" type="ORF">ABCQ75_12325</name>
</gene>
<keyword evidence="2" id="KW-1185">Reference proteome</keyword>
<dbReference type="EMBL" id="JBDFRB010000011">
    <property type="protein sequence ID" value="MEN2745313.1"/>
    <property type="molecule type" value="Genomic_DNA"/>
</dbReference>
<evidence type="ECO:0000313" key="1">
    <source>
        <dbReference type="EMBL" id="MEN2745313.1"/>
    </source>
</evidence>
<accession>A0ABU9X1I4</accession>
<proteinExistence type="predicted"/>
<dbReference type="NCBIfam" id="NF041390">
    <property type="entry name" value="TadE_Rv3655c"/>
    <property type="match status" value="1"/>
</dbReference>
<reference evidence="1 2" key="1">
    <citation type="submission" date="2024-05" db="EMBL/GenBank/DDBJ databases">
        <title>Sinomonas sp. nov., isolated from a waste landfill.</title>
        <authorList>
            <person name="Zhao Y."/>
        </authorList>
    </citation>
    <scope>NUCLEOTIDE SEQUENCE [LARGE SCALE GENOMIC DNA]</scope>
    <source>
        <strain evidence="1 2">CCTCC AB2014300</strain>
    </source>
</reference>
<comment type="caution">
    <text evidence="1">The sequence shown here is derived from an EMBL/GenBank/DDBJ whole genome shotgun (WGS) entry which is preliminary data.</text>
</comment>
<organism evidence="1 2">
    <name type="scientific">Sinomonas halotolerans</name>
    <dbReference type="NCBI Taxonomy" id="1644133"/>
    <lineage>
        <taxon>Bacteria</taxon>
        <taxon>Bacillati</taxon>
        <taxon>Actinomycetota</taxon>
        <taxon>Actinomycetes</taxon>
        <taxon>Micrococcales</taxon>
        <taxon>Micrococcaceae</taxon>
        <taxon>Sinomonas</taxon>
    </lineage>
</organism>
<dbReference type="Proteomes" id="UP001422074">
    <property type="component" value="Unassembled WGS sequence"/>
</dbReference>
<dbReference type="RefSeq" id="WP_345885666.1">
    <property type="nucleotide sequence ID" value="NZ_JBDFRB010000011.1"/>
</dbReference>
<evidence type="ECO:0000313" key="2">
    <source>
        <dbReference type="Proteomes" id="UP001422074"/>
    </source>
</evidence>